<dbReference type="InterPro" id="IPR004175">
    <property type="entry name" value="RNA_CPDase"/>
</dbReference>
<evidence type="ECO:0000256" key="1">
    <source>
        <dbReference type="ARBA" id="ARBA00022801"/>
    </source>
</evidence>
<dbReference type="InterPro" id="IPR014051">
    <property type="entry name" value="Phosphoesterase_HXTX"/>
</dbReference>
<dbReference type="Pfam" id="PF02834">
    <property type="entry name" value="LigT_PEase"/>
    <property type="match status" value="2"/>
</dbReference>
<evidence type="ECO:0000256" key="2">
    <source>
        <dbReference type="SAM" id="MobiDB-lite"/>
    </source>
</evidence>
<evidence type="ECO:0000313" key="4">
    <source>
        <dbReference type="EMBL" id="KKN89029.1"/>
    </source>
</evidence>
<dbReference type="NCBIfam" id="TIGR02258">
    <property type="entry name" value="2_5_ligase"/>
    <property type="match status" value="1"/>
</dbReference>
<feature type="domain" description="Phosphoesterase HXTX" evidence="3">
    <location>
        <begin position="9"/>
        <end position="85"/>
    </location>
</feature>
<name>A0A0F9UBK7_9ZZZZ</name>
<protein>
    <recommendedName>
        <fullName evidence="3">Phosphoesterase HXTX domain-containing protein</fullName>
    </recommendedName>
</protein>
<organism evidence="4">
    <name type="scientific">marine sediment metagenome</name>
    <dbReference type="NCBI Taxonomy" id="412755"/>
    <lineage>
        <taxon>unclassified sequences</taxon>
        <taxon>metagenomes</taxon>
        <taxon>ecological metagenomes</taxon>
    </lineage>
</organism>
<dbReference type="PANTHER" id="PTHR35561:SF1">
    <property type="entry name" value="RNA 2',3'-CYCLIC PHOSPHODIESTERASE"/>
    <property type="match status" value="1"/>
</dbReference>
<feature type="region of interest" description="Disordered" evidence="2">
    <location>
        <begin position="180"/>
        <end position="214"/>
    </location>
</feature>
<dbReference type="HAMAP" id="MF_01940">
    <property type="entry name" value="RNA_CPDase"/>
    <property type="match status" value="1"/>
</dbReference>
<comment type="caution">
    <text evidence="4">The sequence shown here is derived from an EMBL/GenBank/DDBJ whole genome shotgun (WGS) entry which is preliminary data.</text>
</comment>
<reference evidence="4" key="1">
    <citation type="journal article" date="2015" name="Nature">
        <title>Complex archaea that bridge the gap between prokaryotes and eukaryotes.</title>
        <authorList>
            <person name="Spang A."/>
            <person name="Saw J.H."/>
            <person name="Jorgensen S.L."/>
            <person name="Zaremba-Niedzwiedzka K."/>
            <person name="Martijn J."/>
            <person name="Lind A.E."/>
            <person name="van Eijk R."/>
            <person name="Schleper C."/>
            <person name="Guy L."/>
            <person name="Ettema T.J."/>
        </authorList>
    </citation>
    <scope>NUCLEOTIDE SEQUENCE</scope>
</reference>
<keyword evidence="1" id="KW-0378">Hydrolase</keyword>
<dbReference type="GO" id="GO:0008664">
    <property type="term" value="F:RNA 2',3'-cyclic 3'-phosphodiesterase activity"/>
    <property type="evidence" value="ECO:0007669"/>
    <property type="project" value="InterPro"/>
</dbReference>
<dbReference type="GO" id="GO:0004113">
    <property type="term" value="F:2',3'-cyclic-nucleotide 3'-phosphodiesterase activity"/>
    <property type="evidence" value="ECO:0007669"/>
    <property type="project" value="InterPro"/>
</dbReference>
<dbReference type="SUPFAM" id="SSF55144">
    <property type="entry name" value="LigT-like"/>
    <property type="match status" value="1"/>
</dbReference>
<feature type="domain" description="Phosphoesterase HXTX" evidence="3">
    <location>
        <begin position="91"/>
        <end position="165"/>
    </location>
</feature>
<evidence type="ECO:0000259" key="3">
    <source>
        <dbReference type="Pfam" id="PF02834"/>
    </source>
</evidence>
<accession>A0A0F9UBK7</accession>
<dbReference type="AlphaFoldDB" id="A0A0F9UBK7"/>
<dbReference type="Gene3D" id="3.90.1140.10">
    <property type="entry name" value="Cyclic phosphodiesterase"/>
    <property type="match status" value="1"/>
</dbReference>
<dbReference type="InterPro" id="IPR009097">
    <property type="entry name" value="Cyclic_Pdiesterase"/>
</dbReference>
<sequence>MPRLFTALEIPQDIALSLSFLRGGLPSARWIDPQNYHLTLRFIGDIEPRLADEIVAWLDRVDRPAFSMALRGVAAFGTRKPHSIYAGVEASPELCELQAEIERICRRLDVPADQRKFVPHVTLARLRQPKSAEVAHFLATRGDFRTPPFMVERFGLFSARESVGGGPYVLEEAFSLHTGTPTGKRLARPVSGGHAQRLTKSAWPAATTAMNRTS</sequence>
<dbReference type="EMBL" id="LAZR01000123">
    <property type="protein sequence ID" value="KKN89029.1"/>
    <property type="molecule type" value="Genomic_DNA"/>
</dbReference>
<gene>
    <name evidence="4" type="ORF">LCGC14_0242220</name>
</gene>
<dbReference type="PANTHER" id="PTHR35561">
    <property type="entry name" value="RNA 2',3'-CYCLIC PHOSPHODIESTERASE"/>
    <property type="match status" value="1"/>
</dbReference>
<proteinExistence type="inferred from homology"/>